<accession>A0AAV5TI99</accession>
<evidence type="ECO:0000256" key="1">
    <source>
        <dbReference type="SAM" id="Phobius"/>
    </source>
</evidence>
<feature type="transmembrane region" description="Helical" evidence="1">
    <location>
        <begin position="201"/>
        <end position="219"/>
    </location>
</feature>
<keyword evidence="1" id="KW-0812">Transmembrane</keyword>
<protein>
    <recommendedName>
        <fullName evidence="4">G protein-coupled receptor</fullName>
    </recommendedName>
</protein>
<feature type="transmembrane region" description="Helical" evidence="1">
    <location>
        <begin position="47"/>
        <end position="68"/>
    </location>
</feature>
<reference evidence="2" key="1">
    <citation type="submission" date="2023-10" db="EMBL/GenBank/DDBJ databases">
        <title>Genome assembly of Pristionchus species.</title>
        <authorList>
            <person name="Yoshida K."/>
            <person name="Sommer R.J."/>
        </authorList>
    </citation>
    <scope>NUCLEOTIDE SEQUENCE</scope>
    <source>
        <strain evidence="2">RS0144</strain>
    </source>
</reference>
<feature type="transmembrane region" description="Helical" evidence="1">
    <location>
        <begin position="18"/>
        <end position="35"/>
    </location>
</feature>
<dbReference type="EMBL" id="BTSX01000004">
    <property type="protein sequence ID" value="GMS94035.1"/>
    <property type="molecule type" value="Genomic_DNA"/>
</dbReference>
<keyword evidence="1" id="KW-0472">Membrane</keyword>
<evidence type="ECO:0000313" key="2">
    <source>
        <dbReference type="EMBL" id="GMS94035.1"/>
    </source>
</evidence>
<dbReference type="Proteomes" id="UP001432027">
    <property type="component" value="Unassembled WGS sequence"/>
</dbReference>
<sequence length="314" mass="36590">RMEIKVSTLGLILSIVEFWPYIPCLILTVIAYYCVIKCRIMTRCFRVLICLMLLRTPISAIRRTIVLIERVFFIGEEQLLPYQEVNNATLFFTWYLICFSMVLLCLERLVATFYRPTTSSLINHPVTCTIIVIVVLISSFCPAYWKNSIPTRYVQLGAFIVTSPILILLYRTNSKWRSTKLEKSLATKCAFVENMHGIRTVLPFLGMINFCSLATLLLVEYQMYTSRYALGYDMTILNNYYGLLIAWECLWSPLLILHNFYRVRRNGTILGRQCAHRDTDAERLAHFDSLRVTWERAERGTRSNPEIFTVETSF</sequence>
<dbReference type="AlphaFoldDB" id="A0AAV5TI99"/>
<keyword evidence="3" id="KW-1185">Reference proteome</keyword>
<gene>
    <name evidence="2" type="ORF">PENTCL1PPCAC_16210</name>
</gene>
<feature type="transmembrane region" description="Helical" evidence="1">
    <location>
        <begin position="126"/>
        <end position="145"/>
    </location>
</feature>
<feature type="transmembrane region" description="Helical" evidence="1">
    <location>
        <begin position="88"/>
        <end position="106"/>
    </location>
</feature>
<name>A0AAV5TI99_9BILA</name>
<feature type="non-terminal residue" evidence="2">
    <location>
        <position position="1"/>
    </location>
</feature>
<organism evidence="2 3">
    <name type="scientific">Pristionchus entomophagus</name>
    <dbReference type="NCBI Taxonomy" id="358040"/>
    <lineage>
        <taxon>Eukaryota</taxon>
        <taxon>Metazoa</taxon>
        <taxon>Ecdysozoa</taxon>
        <taxon>Nematoda</taxon>
        <taxon>Chromadorea</taxon>
        <taxon>Rhabditida</taxon>
        <taxon>Rhabditina</taxon>
        <taxon>Diplogasteromorpha</taxon>
        <taxon>Diplogasteroidea</taxon>
        <taxon>Neodiplogasteridae</taxon>
        <taxon>Pristionchus</taxon>
    </lineage>
</organism>
<evidence type="ECO:0008006" key="4">
    <source>
        <dbReference type="Google" id="ProtNLM"/>
    </source>
</evidence>
<evidence type="ECO:0000313" key="3">
    <source>
        <dbReference type="Proteomes" id="UP001432027"/>
    </source>
</evidence>
<proteinExistence type="predicted"/>
<feature type="transmembrane region" description="Helical" evidence="1">
    <location>
        <begin position="151"/>
        <end position="170"/>
    </location>
</feature>
<comment type="caution">
    <text evidence="2">The sequence shown here is derived from an EMBL/GenBank/DDBJ whole genome shotgun (WGS) entry which is preliminary data.</text>
</comment>
<feature type="transmembrane region" description="Helical" evidence="1">
    <location>
        <begin position="239"/>
        <end position="257"/>
    </location>
</feature>
<keyword evidence="1" id="KW-1133">Transmembrane helix</keyword>